<organism evidence="1 2">
    <name type="scientific">Sulfurimonas autotrophica (strain ATCC BAA-671 / DSM 16294 / JCM 11897 / OK10)</name>
    <dbReference type="NCBI Taxonomy" id="563040"/>
    <lineage>
        <taxon>Bacteria</taxon>
        <taxon>Pseudomonadati</taxon>
        <taxon>Campylobacterota</taxon>
        <taxon>Epsilonproteobacteria</taxon>
        <taxon>Campylobacterales</taxon>
        <taxon>Sulfurimonadaceae</taxon>
        <taxon>Sulfurimonas</taxon>
    </lineage>
</organism>
<evidence type="ECO:0000313" key="1">
    <source>
        <dbReference type="EMBL" id="ADN08233.1"/>
    </source>
</evidence>
<keyword evidence="2" id="KW-1185">Reference proteome</keyword>
<gene>
    <name evidence="1" type="ordered locus">Saut_0184</name>
</gene>
<reference evidence="2" key="1">
    <citation type="journal article" date="2010" name="Stand. Genomic Sci.">
        <title>Complete genome sequence of Sulfurimonas autotrophica type strain (OK10).</title>
        <authorList>
            <person name="Sikorski J."/>
            <person name="Munk C."/>
            <person name="Lapidus A."/>
            <person name="Djao O."/>
            <person name="Lucas S."/>
            <person name="Glavina Del Rio T."/>
            <person name="Nolan M."/>
            <person name="Tice H."/>
            <person name="Han C."/>
            <person name="Cheng J."/>
            <person name="Tapia R."/>
            <person name="Goodwin L."/>
            <person name="Pitluck S."/>
            <person name="Liolios K."/>
            <person name="Ivanova N."/>
            <person name="Mavromatis K."/>
            <person name="Mikhailova N."/>
            <person name="Pati A."/>
            <person name="Sims D."/>
            <person name="Meincke L."/>
            <person name="Brettin T."/>
            <person name="Detter J."/>
            <person name="Chen A."/>
            <person name="Palaniappan K."/>
            <person name="Land M."/>
            <person name="Hauser L."/>
            <person name="Chang Y."/>
            <person name="Jeffries C."/>
            <person name="Rohde M."/>
            <person name="Lang E."/>
            <person name="Spring S."/>
            <person name="Goker M."/>
            <person name="Woyke T."/>
            <person name="Bristow J."/>
            <person name="Eisen J."/>
            <person name="Markowitz V."/>
            <person name="Hugenholtz P."/>
            <person name="Kyrpides N."/>
            <person name="Klenk H."/>
        </authorList>
    </citation>
    <scope>NUCLEOTIDE SEQUENCE [LARGE SCALE GENOMIC DNA]</scope>
    <source>
        <strain evidence="2">ATCC BAA-671 / DSM 16294 / JCM 11897 / OK10</strain>
    </source>
</reference>
<sequence>MKIVVATMEYNLPNGYDIDVKLEEIEFDGKLENLAKILDVTKYKEAEKYEDGSGGGCSSTSINISKNYTTVSICDAHICPTAFIVDGVEFFGDRKVAFIGIENLIGIAPVYTLAEIKNKIEYPDYTKEV</sequence>
<name>E0UTD0_SULAO</name>
<evidence type="ECO:0000313" key="2">
    <source>
        <dbReference type="Proteomes" id="UP000007803"/>
    </source>
</evidence>
<dbReference type="HOGENOM" id="CLU_1947723_0_0_7"/>
<accession>E0UTD0</accession>
<dbReference type="AlphaFoldDB" id="E0UTD0"/>
<dbReference type="RefSeq" id="WP_013325989.1">
    <property type="nucleotide sequence ID" value="NC_014506.1"/>
</dbReference>
<dbReference type="STRING" id="563040.Saut_0184"/>
<dbReference type="Proteomes" id="UP000007803">
    <property type="component" value="Chromosome"/>
</dbReference>
<protein>
    <submittedName>
        <fullName evidence="1">Uncharacterized protein</fullName>
    </submittedName>
</protein>
<dbReference type="EMBL" id="CP002205">
    <property type="protein sequence ID" value="ADN08233.1"/>
    <property type="molecule type" value="Genomic_DNA"/>
</dbReference>
<dbReference type="KEGG" id="sua:Saut_0184"/>
<proteinExistence type="predicted"/>